<dbReference type="EMBL" id="JAPDGR010000490">
    <property type="protein sequence ID" value="KAJ2989797.1"/>
    <property type="molecule type" value="Genomic_DNA"/>
</dbReference>
<evidence type="ECO:0000313" key="2">
    <source>
        <dbReference type="Proteomes" id="UP001143856"/>
    </source>
</evidence>
<keyword evidence="2" id="KW-1185">Reference proteome</keyword>
<comment type="caution">
    <text evidence="1">The sequence shown here is derived from an EMBL/GenBank/DDBJ whole genome shotgun (WGS) entry which is preliminary data.</text>
</comment>
<organism evidence="1 2">
    <name type="scientific">Xylaria curta</name>
    <dbReference type="NCBI Taxonomy" id="42375"/>
    <lineage>
        <taxon>Eukaryota</taxon>
        <taxon>Fungi</taxon>
        <taxon>Dikarya</taxon>
        <taxon>Ascomycota</taxon>
        <taxon>Pezizomycotina</taxon>
        <taxon>Sordariomycetes</taxon>
        <taxon>Xylariomycetidae</taxon>
        <taxon>Xylariales</taxon>
        <taxon>Xylariaceae</taxon>
        <taxon>Xylaria</taxon>
    </lineage>
</organism>
<reference evidence="1" key="1">
    <citation type="submission" date="2022-10" db="EMBL/GenBank/DDBJ databases">
        <title>Genome Sequence of Xylaria curta.</title>
        <authorList>
            <person name="Buettner E."/>
        </authorList>
    </citation>
    <scope>NUCLEOTIDE SEQUENCE</scope>
    <source>
        <strain evidence="1">Babe10</strain>
    </source>
</reference>
<accession>A0ACC1PC78</accession>
<proteinExistence type="predicted"/>
<protein>
    <submittedName>
        <fullName evidence="1">Uncharacterized protein</fullName>
    </submittedName>
</protein>
<sequence>MSAVEGGLPFEAPGAAKPAKTWYKIVGGLEAPPLILLHGGPGAGHEYMTPIIDIYEKYKIPVILYDQIG</sequence>
<gene>
    <name evidence="1" type="ORF">NUW58_g3287</name>
</gene>
<name>A0ACC1PC78_9PEZI</name>
<evidence type="ECO:0000313" key="1">
    <source>
        <dbReference type="EMBL" id="KAJ2989797.1"/>
    </source>
</evidence>
<dbReference type="Proteomes" id="UP001143856">
    <property type="component" value="Unassembled WGS sequence"/>
</dbReference>